<feature type="chain" id="PRO_5008771200" evidence="2">
    <location>
        <begin position="20"/>
        <end position="1040"/>
    </location>
</feature>
<feature type="compositionally biased region" description="Basic and acidic residues" evidence="1">
    <location>
        <begin position="482"/>
        <end position="494"/>
    </location>
</feature>
<reference evidence="6" key="3">
    <citation type="submission" date="2016-03" db="UniProtKB">
        <authorList>
            <consortium name="EnsemblProtists"/>
        </authorList>
    </citation>
    <scope>IDENTIFICATION</scope>
</reference>
<dbReference type="EnsemblProtists" id="EKX46399">
    <property type="protein sequence ID" value="EKX46399"/>
    <property type="gene ID" value="GUITHDRAFT_107602"/>
</dbReference>
<evidence type="ECO:0000256" key="1">
    <source>
        <dbReference type="SAM" id="MobiDB-lite"/>
    </source>
</evidence>
<sequence length="1040" mass="115971">MVVVLLLLSLVSLASPSQSQKYPAVQILHPCEGQVISAAWQDVLIASIQHFDVPKDGTVAVYIDNQLAARLRERPTSLGLPVLPEGEHEIAVSLQDESQDVVTETVVTVVYASRIKPPPLWNFAGGFPELPTMSAAQEVRGGEELTVIWTCPDWEVDWISEILDGAGLAFKLVYDKTFSILVNNSLLAVSQNDERNRSPDVLASYLLEVRRRGLRIGVLHMSDEDYSASSYFYPWVHYVMRNHLQEELARLPHTLAIPLGYKKGYWEDGSLYSNLTARYAFVDQLDDQGEEGKGGSRGRKFVWNFVGQTHDKPTRESMMRAARRVEGGYWKLTSYWNDPSGLSTRQFRQLLSSSTFTLCPRGFVHPESFRLSEALESGSIPVVEEDAYFAGLLGDDHPLVMLPPPTNCSVPRTTRYHPPPHPRPDCADVWSGVDERLRSLLEDAPALREKVKTWWRRMKETLKKRVRSLVLTGLPSLSEPDVQERERGRRGGREEVEDVEGYEEEIGGGKEEEEEEQDGGLDSRASSSSSSRAEQVCGHHDLACRARWRYEENHILTDNILEARRKMKELFPDGCAPSSPSPAALDATAGSEPASDQQAPDWSIGEEEEERASFGLYPHGCRDDCDCPGASACVDGACDRHTRGACESGRSSFMDETFDAILVVNMNDTEVDRARWEEAQAQLKKFSVRGTRFPGVEGAKFGSRDMQLEGLLNDGTVSPLHDSLVMDEKRSVLGCALVHLEIYQHILTSGYRWALILEDDFLLPPHFPRLLELYWRHAPSYLDTDVLYLGAGSNRKGPRSWINRFLFRPQQTVGTHAYAVTSHGAEKLLSALRPLIQSIDSQIHETLLDSLNIFAFPSPDSPSSSSSSSRPYQLPPGYIAQPFSFDLSEPHFFPSGSLYHGIISVDQTLPTTIPKEGAVGRKGRPATFFRSPLDGDIVKGPDVAFDFIVHNFHVWNPDGSEPEGLKKGFVQMSVNGREVVMRCGQRMCGVKLMDVEDGNYRASLAMFDQSGELVGEEVEIGFTVCMGQYDCSPGTCECVK</sequence>
<dbReference type="OrthoDB" id="8560686at2759"/>
<accession>L1JE38</accession>
<feature type="compositionally biased region" description="Low complexity" evidence="1">
    <location>
        <begin position="523"/>
        <end position="533"/>
    </location>
</feature>
<feature type="region of interest" description="Disordered" evidence="1">
    <location>
        <begin position="477"/>
        <end position="533"/>
    </location>
</feature>
<dbReference type="InterPro" id="IPR002654">
    <property type="entry name" value="Glyco_trans_25"/>
</dbReference>
<dbReference type="EMBL" id="JH992994">
    <property type="protein sequence ID" value="EKX46399.1"/>
    <property type="molecule type" value="Genomic_DNA"/>
</dbReference>
<feature type="domain" description="Glycosyl transferase family 25" evidence="3">
    <location>
        <begin position="733"/>
        <end position="841"/>
    </location>
</feature>
<evidence type="ECO:0000259" key="3">
    <source>
        <dbReference type="Pfam" id="PF01755"/>
    </source>
</evidence>
<gene>
    <name evidence="5" type="ORF">GUITHDRAFT_107602</name>
</gene>
<dbReference type="CDD" id="cd06532">
    <property type="entry name" value="Glyco_transf_25"/>
    <property type="match status" value="1"/>
</dbReference>
<evidence type="ECO:0000313" key="5">
    <source>
        <dbReference type="EMBL" id="EKX46399.1"/>
    </source>
</evidence>
<dbReference type="Pfam" id="PF01755">
    <property type="entry name" value="Glyco_transf_25"/>
    <property type="match status" value="1"/>
</dbReference>
<evidence type="ECO:0000313" key="7">
    <source>
        <dbReference type="Proteomes" id="UP000011087"/>
    </source>
</evidence>
<proteinExistence type="predicted"/>
<dbReference type="HOGENOM" id="CLU_292793_0_0_1"/>
<dbReference type="GeneID" id="17303051"/>
<evidence type="ECO:0000256" key="2">
    <source>
        <dbReference type="SAM" id="SignalP"/>
    </source>
</evidence>
<reference evidence="7" key="2">
    <citation type="submission" date="2012-11" db="EMBL/GenBank/DDBJ databases">
        <authorList>
            <person name="Kuo A."/>
            <person name="Curtis B.A."/>
            <person name="Tanifuji G."/>
            <person name="Burki F."/>
            <person name="Gruber A."/>
            <person name="Irimia M."/>
            <person name="Maruyama S."/>
            <person name="Arias M.C."/>
            <person name="Ball S.G."/>
            <person name="Gile G.H."/>
            <person name="Hirakawa Y."/>
            <person name="Hopkins J.F."/>
            <person name="Rensing S.A."/>
            <person name="Schmutz J."/>
            <person name="Symeonidi A."/>
            <person name="Elias M."/>
            <person name="Eveleigh R.J."/>
            <person name="Herman E.K."/>
            <person name="Klute M.J."/>
            <person name="Nakayama T."/>
            <person name="Obornik M."/>
            <person name="Reyes-Prieto A."/>
            <person name="Armbrust E.V."/>
            <person name="Aves S.J."/>
            <person name="Beiko R.G."/>
            <person name="Coutinho P."/>
            <person name="Dacks J.B."/>
            <person name="Durnford D.G."/>
            <person name="Fast N.M."/>
            <person name="Green B.R."/>
            <person name="Grisdale C."/>
            <person name="Hempe F."/>
            <person name="Henrissat B."/>
            <person name="Hoppner M.P."/>
            <person name="Ishida K.-I."/>
            <person name="Kim E."/>
            <person name="Koreny L."/>
            <person name="Kroth P.G."/>
            <person name="Liu Y."/>
            <person name="Malik S.-B."/>
            <person name="Maier U.G."/>
            <person name="McRose D."/>
            <person name="Mock T."/>
            <person name="Neilson J.A."/>
            <person name="Onodera N.T."/>
            <person name="Poole A.M."/>
            <person name="Pritham E.J."/>
            <person name="Richards T.A."/>
            <person name="Rocap G."/>
            <person name="Roy S.W."/>
            <person name="Sarai C."/>
            <person name="Schaack S."/>
            <person name="Shirato S."/>
            <person name="Slamovits C.H."/>
            <person name="Spencer D.F."/>
            <person name="Suzuki S."/>
            <person name="Worden A.Z."/>
            <person name="Zauner S."/>
            <person name="Barry K."/>
            <person name="Bell C."/>
            <person name="Bharti A.K."/>
            <person name="Crow J.A."/>
            <person name="Grimwood J."/>
            <person name="Kramer R."/>
            <person name="Lindquist E."/>
            <person name="Lucas S."/>
            <person name="Salamov A."/>
            <person name="McFadden G.I."/>
            <person name="Lane C.E."/>
            <person name="Keeling P.J."/>
            <person name="Gray M.W."/>
            <person name="Grigoriev I.V."/>
            <person name="Archibald J.M."/>
        </authorList>
    </citation>
    <scope>NUCLEOTIDE SEQUENCE</scope>
    <source>
        <strain evidence="7">CCMP2712</strain>
    </source>
</reference>
<dbReference type="RefSeq" id="XP_005833379.1">
    <property type="nucleotide sequence ID" value="XM_005833322.1"/>
</dbReference>
<protein>
    <submittedName>
        <fullName evidence="5 6">Uncharacterized protein</fullName>
    </submittedName>
</protein>
<dbReference type="KEGG" id="gtt:GUITHDRAFT_107602"/>
<evidence type="ECO:0000259" key="4">
    <source>
        <dbReference type="Pfam" id="PF24785"/>
    </source>
</evidence>
<feature type="signal peptide" evidence="2">
    <location>
        <begin position="1"/>
        <end position="19"/>
    </location>
</feature>
<evidence type="ECO:0000313" key="6">
    <source>
        <dbReference type="EnsemblProtists" id="EKX46399"/>
    </source>
</evidence>
<reference evidence="5 7" key="1">
    <citation type="journal article" date="2012" name="Nature">
        <title>Algal genomes reveal evolutionary mosaicism and the fate of nucleomorphs.</title>
        <authorList>
            <consortium name="DOE Joint Genome Institute"/>
            <person name="Curtis B.A."/>
            <person name="Tanifuji G."/>
            <person name="Burki F."/>
            <person name="Gruber A."/>
            <person name="Irimia M."/>
            <person name="Maruyama S."/>
            <person name="Arias M.C."/>
            <person name="Ball S.G."/>
            <person name="Gile G.H."/>
            <person name="Hirakawa Y."/>
            <person name="Hopkins J.F."/>
            <person name="Kuo A."/>
            <person name="Rensing S.A."/>
            <person name="Schmutz J."/>
            <person name="Symeonidi A."/>
            <person name="Elias M."/>
            <person name="Eveleigh R.J."/>
            <person name="Herman E.K."/>
            <person name="Klute M.J."/>
            <person name="Nakayama T."/>
            <person name="Obornik M."/>
            <person name="Reyes-Prieto A."/>
            <person name="Armbrust E.V."/>
            <person name="Aves S.J."/>
            <person name="Beiko R.G."/>
            <person name="Coutinho P."/>
            <person name="Dacks J.B."/>
            <person name="Durnford D.G."/>
            <person name="Fast N.M."/>
            <person name="Green B.R."/>
            <person name="Grisdale C.J."/>
            <person name="Hempel F."/>
            <person name="Henrissat B."/>
            <person name="Hoppner M.P."/>
            <person name="Ishida K."/>
            <person name="Kim E."/>
            <person name="Koreny L."/>
            <person name="Kroth P.G."/>
            <person name="Liu Y."/>
            <person name="Malik S.B."/>
            <person name="Maier U.G."/>
            <person name="McRose D."/>
            <person name="Mock T."/>
            <person name="Neilson J.A."/>
            <person name="Onodera N.T."/>
            <person name="Poole A.M."/>
            <person name="Pritham E.J."/>
            <person name="Richards T.A."/>
            <person name="Rocap G."/>
            <person name="Roy S.W."/>
            <person name="Sarai C."/>
            <person name="Schaack S."/>
            <person name="Shirato S."/>
            <person name="Slamovits C.H."/>
            <person name="Spencer D.F."/>
            <person name="Suzuki S."/>
            <person name="Worden A.Z."/>
            <person name="Zauner S."/>
            <person name="Barry K."/>
            <person name="Bell C."/>
            <person name="Bharti A.K."/>
            <person name="Crow J.A."/>
            <person name="Grimwood J."/>
            <person name="Kramer R."/>
            <person name="Lindquist E."/>
            <person name="Lucas S."/>
            <person name="Salamov A."/>
            <person name="McFadden G.I."/>
            <person name="Lane C.E."/>
            <person name="Keeling P.J."/>
            <person name="Gray M.W."/>
            <person name="Grigoriev I.V."/>
            <person name="Archibald J.M."/>
        </authorList>
    </citation>
    <scope>NUCLEOTIDE SEQUENCE</scope>
    <source>
        <strain evidence="5 7">CCMP2712</strain>
    </source>
</reference>
<organism evidence="5">
    <name type="scientific">Guillardia theta (strain CCMP2712)</name>
    <name type="common">Cryptophyte</name>
    <dbReference type="NCBI Taxonomy" id="905079"/>
    <lineage>
        <taxon>Eukaryota</taxon>
        <taxon>Cryptophyceae</taxon>
        <taxon>Pyrenomonadales</taxon>
        <taxon>Geminigeraceae</taxon>
        <taxon>Guillardia</taxon>
    </lineage>
</organism>
<dbReference type="InterPro" id="IPR057538">
    <property type="entry name" value="RXYLT1_C"/>
</dbReference>
<feature type="compositionally biased region" description="Acidic residues" evidence="1">
    <location>
        <begin position="495"/>
        <end position="519"/>
    </location>
</feature>
<name>L1JE38_GUITC</name>
<dbReference type="AlphaFoldDB" id="L1JE38"/>
<keyword evidence="2" id="KW-0732">Signal</keyword>
<dbReference type="Pfam" id="PF24785">
    <property type="entry name" value="RXYLT1_C"/>
    <property type="match status" value="1"/>
</dbReference>
<keyword evidence="7" id="KW-1185">Reference proteome</keyword>
<feature type="region of interest" description="Disordered" evidence="1">
    <location>
        <begin position="572"/>
        <end position="609"/>
    </location>
</feature>
<dbReference type="Proteomes" id="UP000011087">
    <property type="component" value="Unassembled WGS sequence"/>
</dbReference>
<dbReference type="PaxDb" id="55529-EKX46399"/>
<feature type="domain" description="RXYLT1 C-terminal" evidence="4">
    <location>
        <begin position="297"/>
        <end position="386"/>
    </location>
</feature>